<name>A0A9P0A3Z3_BEMTA</name>
<evidence type="ECO:0000313" key="3">
    <source>
        <dbReference type="EMBL" id="CAH0382724.1"/>
    </source>
</evidence>
<evidence type="ECO:0000256" key="2">
    <source>
        <dbReference type="SAM" id="SignalP"/>
    </source>
</evidence>
<dbReference type="Proteomes" id="UP001152759">
    <property type="component" value="Chromosome 10"/>
</dbReference>
<evidence type="ECO:0000313" key="4">
    <source>
        <dbReference type="Proteomes" id="UP001152759"/>
    </source>
</evidence>
<dbReference type="AlphaFoldDB" id="A0A9P0A3Z3"/>
<evidence type="ECO:0000256" key="1">
    <source>
        <dbReference type="SAM" id="MobiDB-lite"/>
    </source>
</evidence>
<feature type="compositionally biased region" description="Pro residues" evidence="1">
    <location>
        <begin position="222"/>
        <end position="233"/>
    </location>
</feature>
<feature type="signal peptide" evidence="2">
    <location>
        <begin position="1"/>
        <end position="22"/>
    </location>
</feature>
<accession>A0A9P0A3Z3</accession>
<keyword evidence="2" id="KW-0732">Signal</keyword>
<proteinExistence type="predicted"/>
<keyword evidence="4" id="KW-1185">Reference proteome</keyword>
<sequence>MHTWSLDVVPLLVHLLCATVWAYPRGGPGGGGGAAKGYPVGGLPLPLSAEDSVAPQEPSCDELRTMWRLSKRQARAAEITNTIPGFKDPFAYNEWEAPAAGAGPAAPHDPASGPQLRLAVGRPVYYGKMLYAPGPQAMSFRNAEKSKAFSEYFGTPQCGGLEGGSGADGAVDGELRAAEGPDQEGAGTGALRPATARGRQVPGADAQADGSQQVRPRRRPLLPEPGQRPPPAHLRPGRQVRLPTKFLRQQ</sequence>
<protein>
    <submittedName>
        <fullName evidence="3">Uncharacterized protein</fullName>
    </submittedName>
</protein>
<gene>
    <name evidence="3" type="ORF">BEMITA_LOCUS2229</name>
</gene>
<organism evidence="3 4">
    <name type="scientific">Bemisia tabaci</name>
    <name type="common">Sweetpotato whitefly</name>
    <name type="synonym">Aleurodes tabaci</name>
    <dbReference type="NCBI Taxonomy" id="7038"/>
    <lineage>
        <taxon>Eukaryota</taxon>
        <taxon>Metazoa</taxon>
        <taxon>Ecdysozoa</taxon>
        <taxon>Arthropoda</taxon>
        <taxon>Hexapoda</taxon>
        <taxon>Insecta</taxon>
        <taxon>Pterygota</taxon>
        <taxon>Neoptera</taxon>
        <taxon>Paraneoptera</taxon>
        <taxon>Hemiptera</taxon>
        <taxon>Sternorrhyncha</taxon>
        <taxon>Aleyrodoidea</taxon>
        <taxon>Aleyrodidae</taxon>
        <taxon>Aleyrodinae</taxon>
        <taxon>Bemisia</taxon>
    </lineage>
</organism>
<reference evidence="3" key="1">
    <citation type="submission" date="2021-12" db="EMBL/GenBank/DDBJ databases">
        <authorList>
            <person name="King R."/>
        </authorList>
    </citation>
    <scope>NUCLEOTIDE SEQUENCE</scope>
</reference>
<feature type="chain" id="PRO_5040118794" evidence="2">
    <location>
        <begin position="23"/>
        <end position="250"/>
    </location>
</feature>
<feature type="region of interest" description="Disordered" evidence="1">
    <location>
        <begin position="178"/>
        <end position="250"/>
    </location>
</feature>
<dbReference type="EMBL" id="OU963871">
    <property type="protein sequence ID" value="CAH0382724.1"/>
    <property type="molecule type" value="Genomic_DNA"/>
</dbReference>